<proteinExistence type="predicted"/>
<feature type="transmembrane region" description="Helical" evidence="1">
    <location>
        <begin position="6"/>
        <end position="27"/>
    </location>
</feature>
<dbReference type="KEGG" id="mgau:MGALJ_44020"/>
<keyword evidence="3" id="KW-1185">Reference proteome</keyword>
<reference evidence="2 3" key="1">
    <citation type="journal article" date="2019" name="Emerg. Microbes Infect.">
        <title>Comprehensive subspecies identification of 175 nontuberculous mycobacteria species based on 7547 genomic profiles.</title>
        <authorList>
            <person name="Matsumoto Y."/>
            <person name="Kinjo T."/>
            <person name="Motooka D."/>
            <person name="Nabeya D."/>
            <person name="Jung N."/>
            <person name="Uechi K."/>
            <person name="Horii T."/>
            <person name="Iida T."/>
            <person name="Fujita J."/>
            <person name="Nakamura S."/>
        </authorList>
    </citation>
    <scope>NUCLEOTIDE SEQUENCE [LARGE SCALE GENOMIC DNA]</scope>
    <source>
        <strain evidence="2 3">JCM 6399</strain>
    </source>
</reference>
<evidence type="ECO:0000256" key="1">
    <source>
        <dbReference type="SAM" id="Phobius"/>
    </source>
</evidence>
<name>A0A9W4FHG9_9MYCO</name>
<sequence length="77" mass="8572">MLLLILQVALLVFIASGVLAIAIVYVVRRRKVSYRHKIDPTLGTLGEMGMVPPTPLPEWALWDESQQDGPDDRSASR</sequence>
<accession>A0A9W4FHG9</accession>
<dbReference type="RefSeq" id="WP_163732780.1">
    <property type="nucleotide sequence ID" value="NZ_AP022601.1"/>
</dbReference>
<dbReference type="Proteomes" id="UP000465785">
    <property type="component" value="Chromosome"/>
</dbReference>
<keyword evidence="1" id="KW-0472">Membrane</keyword>
<organism evidence="2 3">
    <name type="scientific">Mycobacterium gallinarum</name>
    <dbReference type="NCBI Taxonomy" id="39689"/>
    <lineage>
        <taxon>Bacteria</taxon>
        <taxon>Bacillati</taxon>
        <taxon>Actinomycetota</taxon>
        <taxon>Actinomycetes</taxon>
        <taxon>Mycobacteriales</taxon>
        <taxon>Mycobacteriaceae</taxon>
        <taxon>Mycobacterium</taxon>
    </lineage>
</organism>
<gene>
    <name evidence="2" type="ORF">MGALJ_44020</name>
</gene>
<evidence type="ECO:0000313" key="3">
    <source>
        <dbReference type="Proteomes" id="UP000465785"/>
    </source>
</evidence>
<dbReference type="AlphaFoldDB" id="A0A9W4FHG9"/>
<keyword evidence="1" id="KW-1133">Transmembrane helix</keyword>
<keyword evidence="1" id="KW-0812">Transmembrane</keyword>
<dbReference type="EMBL" id="AP022601">
    <property type="protein sequence ID" value="BBY94733.1"/>
    <property type="molecule type" value="Genomic_DNA"/>
</dbReference>
<protein>
    <submittedName>
        <fullName evidence="2">Uncharacterized protein</fullName>
    </submittedName>
</protein>
<evidence type="ECO:0000313" key="2">
    <source>
        <dbReference type="EMBL" id="BBY94733.1"/>
    </source>
</evidence>